<evidence type="ECO:0000259" key="2">
    <source>
        <dbReference type="Pfam" id="PF17396"/>
    </source>
</evidence>
<dbReference type="SUPFAM" id="SSF52540">
    <property type="entry name" value="P-loop containing nucleoside triphosphate hydrolases"/>
    <property type="match status" value="1"/>
</dbReference>
<dbReference type="InterPro" id="IPR027417">
    <property type="entry name" value="P-loop_NTPase"/>
</dbReference>
<feature type="domain" description="D-glutamate N-acetyltransferase-like C-terminal" evidence="1">
    <location>
        <begin position="177"/>
        <end position="375"/>
    </location>
</feature>
<dbReference type="PANTHER" id="PTHR40690">
    <property type="entry name" value="GLL3100 PROTEIN"/>
    <property type="match status" value="1"/>
</dbReference>
<feature type="domain" description="D-glutamate N-acetyltransferase-like N-terminal" evidence="2">
    <location>
        <begin position="83"/>
        <end position="171"/>
    </location>
</feature>
<organism evidence="3 4">
    <name type="scientific">Bremerella alba</name>
    <dbReference type="NCBI Taxonomy" id="980252"/>
    <lineage>
        <taxon>Bacteria</taxon>
        <taxon>Pseudomonadati</taxon>
        <taxon>Planctomycetota</taxon>
        <taxon>Planctomycetia</taxon>
        <taxon>Pirellulales</taxon>
        <taxon>Pirellulaceae</taxon>
        <taxon>Bremerella</taxon>
    </lineage>
</organism>
<dbReference type="InterPro" id="IPR035086">
    <property type="entry name" value="DgcN-like_C"/>
</dbReference>
<dbReference type="InterPro" id="IPR035402">
    <property type="entry name" value="DgcN-like_N"/>
</dbReference>
<name>A0A7V8V2N5_9BACT</name>
<reference evidence="3 4" key="1">
    <citation type="submission" date="2020-05" db="EMBL/GenBank/DDBJ databases">
        <title>Bremerella alba sp. nov., a novel planctomycete isolated from the surface of the macroalga Fucus spiralis.</title>
        <authorList>
            <person name="Godinho O."/>
            <person name="Botelho R."/>
            <person name="Albuquerque L."/>
            <person name="Wiegand S."/>
            <person name="Da Costa M.S."/>
            <person name="Lobo-Da-Cunha A."/>
            <person name="Jogler C."/>
            <person name="Lage O.M."/>
        </authorList>
    </citation>
    <scope>NUCLEOTIDE SEQUENCE [LARGE SCALE GENOMIC DNA]</scope>
    <source>
        <strain evidence="3 4">FF15</strain>
    </source>
</reference>
<evidence type="ECO:0000259" key="1">
    <source>
        <dbReference type="Pfam" id="PF07755"/>
    </source>
</evidence>
<evidence type="ECO:0008006" key="5">
    <source>
        <dbReference type="Google" id="ProtNLM"/>
    </source>
</evidence>
<keyword evidence="4" id="KW-1185">Reference proteome</keyword>
<dbReference type="PIRSF" id="PIRSF026760">
    <property type="entry name" value="UCP026760"/>
    <property type="match status" value="1"/>
</dbReference>
<protein>
    <recommendedName>
        <fullName evidence="5">DUF1611 domain-containing protein</fullName>
    </recommendedName>
</protein>
<dbReference type="AlphaFoldDB" id="A0A7V8V2N5"/>
<sequence>MAWTVYDSTHKFCSLLPGLKTHPMKLTVKPNSKADQSLLRIQSHRRIIILTDGFSSPFLAKTAISLIRYRGDHVAAVLETVADGENAEDVFDIGESIPLISSLQEAPDADAIYIGIAPPGGKLPGDWRDLLKQAIRKRLDIVSGLHDFLTDDDELIVLAQEHRSQLIDVRRNQYRDIADAQPFREGCVRIHTVGQDCSLGKMVTTLEVERGLAERGESAAFVATGQTGIMISGHGVPIDCVVSDFVNGTIEHHIRQVETHDFLLIEGQGSIGHPAYSSVTAGLLHGSAPHGLIYCYEAGRSHIGGIEHFPLRSHQELIHAYEMLANLRHPCRIIGVAVNTRNLTEEQAYTELANAHETLGLPVCDVYRTGASPLVDAAIKLRQEVLSR</sequence>
<dbReference type="Pfam" id="PF17396">
    <property type="entry name" value="DUF1611_N"/>
    <property type="match status" value="1"/>
</dbReference>
<dbReference type="Pfam" id="PF07755">
    <property type="entry name" value="DUF1611"/>
    <property type="match status" value="1"/>
</dbReference>
<dbReference type="InterPro" id="IPR011669">
    <property type="entry name" value="DgcN-like"/>
</dbReference>
<dbReference type="Gene3D" id="3.40.50.300">
    <property type="entry name" value="P-loop containing nucleotide triphosphate hydrolases"/>
    <property type="match status" value="1"/>
</dbReference>
<gene>
    <name evidence="3" type="ORF">HOV93_09550</name>
</gene>
<dbReference type="Proteomes" id="UP000551616">
    <property type="component" value="Unassembled WGS sequence"/>
</dbReference>
<accession>A0A7V8V2N5</accession>
<comment type="caution">
    <text evidence="3">The sequence shown here is derived from an EMBL/GenBank/DDBJ whole genome shotgun (WGS) entry which is preliminary data.</text>
</comment>
<dbReference type="Gene3D" id="3.40.50.720">
    <property type="entry name" value="NAD(P)-binding Rossmann-like Domain"/>
    <property type="match status" value="1"/>
</dbReference>
<dbReference type="PANTHER" id="PTHR40690:SF1">
    <property type="entry name" value="DUF1611 DOMAIN-CONTAINING PROTEIN"/>
    <property type="match status" value="1"/>
</dbReference>
<evidence type="ECO:0000313" key="4">
    <source>
        <dbReference type="Proteomes" id="UP000551616"/>
    </source>
</evidence>
<dbReference type="EMBL" id="JABRWO010000002">
    <property type="protein sequence ID" value="MBA2113803.1"/>
    <property type="molecule type" value="Genomic_DNA"/>
</dbReference>
<proteinExistence type="predicted"/>
<evidence type="ECO:0000313" key="3">
    <source>
        <dbReference type="EMBL" id="MBA2113803.1"/>
    </source>
</evidence>